<dbReference type="InParanoid" id="A9V2M4"/>
<dbReference type="KEGG" id="mbr:MONBRDRAFT_9277"/>
<dbReference type="EMBL" id="CH991555">
    <property type="protein sequence ID" value="EDQ88284.1"/>
    <property type="molecule type" value="Genomic_DNA"/>
</dbReference>
<organism evidence="1 2">
    <name type="scientific">Monosiga brevicollis</name>
    <name type="common">Choanoflagellate</name>
    <dbReference type="NCBI Taxonomy" id="81824"/>
    <lineage>
        <taxon>Eukaryota</taxon>
        <taxon>Choanoflagellata</taxon>
        <taxon>Craspedida</taxon>
        <taxon>Salpingoecidae</taxon>
        <taxon>Monosiga</taxon>
    </lineage>
</organism>
<evidence type="ECO:0000313" key="2">
    <source>
        <dbReference type="Proteomes" id="UP000001357"/>
    </source>
</evidence>
<dbReference type="GeneID" id="5892250"/>
<gene>
    <name evidence="1" type="ORF">MONBRDRAFT_9277</name>
</gene>
<dbReference type="Proteomes" id="UP000001357">
    <property type="component" value="Unassembled WGS sequence"/>
</dbReference>
<proteinExistence type="predicted"/>
<sequence>MYGNAVSDELKAEQQWRLPRELARLNSGFSLERTRFYNDVDKTGTSRRAIGMMIPSGDAFTFEVSFFGQTMPEMTELVPFSQRDYIMLGVDLGRALYFTYAAEQ</sequence>
<dbReference type="RefSeq" id="XP_001746877.1">
    <property type="nucleotide sequence ID" value="XM_001746825.1"/>
</dbReference>
<name>A9V2M4_MONBE</name>
<evidence type="ECO:0000313" key="1">
    <source>
        <dbReference type="EMBL" id="EDQ88284.1"/>
    </source>
</evidence>
<protein>
    <submittedName>
        <fullName evidence="1">Uncharacterized protein</fullName>
    </submittedName>
</protein>
<reference evidence="1 2" key="1">
    <citation type="journal article" date="2008" name="Nature">
        <title>The genome of the choanoflagellate Monosiga brevicollis and the origin of metazoans.</title>
        <authorList>
            <consortium name="JGI Sequencing"/>
            <person name="King N."/>
            <person name="Westbrook M.J."/>
            <person name="Young S.L."/>
            <person name="Kuo A."/>
            <person name="Abedin M."/>
            <person name="Chapman J."/>
            <person name="Fairclough S."/>
            <person name="Hellsten U."/>
            <person name="Isogai Y."/>
            <person name="Letunic I."/>
            <person name="Marr M."/>
            <person name="Pincus D."/>
            <person name="Putnam N."/>
            <person name="Rokas A."/>
            <person name="Wright K.J."/>
            <person name="Zuzow R."/>
            <person name="Dirks W."/>
            <person name="Good M."/>
            <person name="Goodstein D."/>
            <person name="Lemons D."/>
            <person name="Li W."/>
            <person name="Lyons J.B."/>
            <person name="Morris A."/>
            <person name="Nichols S."/>
            <person name="Richter D.J."/>
            <person name="Salamov A."/>
            <person name="Bork P."/>
            <person name="Lim W.A."/>
            <person name="Manning G."/>
            <person name="Miller W.T."/>
            <person name="McGinnis W."/>
            <person name="Shapiro H."/>
            <person name="Tjian R."/>
            <person name="Grigoriev I.V."/>
            <person name="Rokhsar D."/>
        </authorList>
    </citation>
    <scope>NUCLEOTIDE SEQUENCE [LARGE SCALE GENOMIC DNA]</scope>
    <source>
        <strain evidence="2">MX1 / ATCC 50154</strain>
    </source>
</reference>
<keyword evidence="2" id="KW-1185">Reference proteome</keyword>
<accession>A9V2M4</accession>
<dbReference type="AlphaFoldDB" id="A9V2M4"/>